<keyword evidence="6" id="KW-0472">Membrane</keyword>
<keyword evidence="4" id="KW-0408">Iron</keyword>
<dbReference type="SUPFAM" id="SSF103501">
    <property type="entry name" value="Respiratory nitrate reductase 1 gamma chain"/>
    <property type="match status" value="1"/>
</dbReference>
<dbReference type="OrthoDB" id="9794954at2"/>
<evidence type="ECO:0000256" key="3">
    <source>
        <dbReference type="ARBA" id="ARBA00023002"/>
    </source>
</evidence>
<accession>A0A1H4DDG6</accession>
<feature type="transmembrane region" description="Helical" evidence="6">
    <location>
        <begin position="149"/>
        <end position="171"/>
    </location>
</feature>
<dbReference type="InterPro" id="IPR017900">
    <property type="entry name" value="4Fe4S_Fe_S_CS"/>
</dbReference>
<dbReference type="Proteomes" id="UP000198584">
    <property type="component" value="Unassembled WGS sequence"/>
</dbReference>
<dbReference type="InterPro" id="IPR004017">
    <property type="entry name" value="Cys_rich_dom"/>
</dbReference>
<dbReference type="Gene3D" id="1.20.950.20">
    <property type="entry name" value="Transmembrane di-heme cytochromes, Chain C"/>
    <property type="match status" value="1"/>
</dbReference>
<dbReference type="STRING" id="571932.SAMN05421743_10789"/>
<evidence type="ECO:0000256" key="5">
    <source>
        <dbReference type="ARBA" id="ARBA00023014"/>
    </source>
</evidence>
<dbReference type="EMBL" id="FNQR01000007">
    <property type="protein sequence ID" value="SEA70781.1"/>
    <property type="molecule type" value="Genomic_DNA"/>
</dbReference>
<keyword evidence="6" id="KW-1133">Transmembrane helix</keyword>
<dbReference type="InterPro" id="IPR017896">
    <property type="entry name" value="4Fe4S_Fe-S-bd"/>
</dbReference>
<evidence type="ECO:0000256" key="2">
    <source>
        <dbReference type="ARBA" id="ARBA00022723"/>
    </source>
</evidence>
<gene>
    <name evidence="8" type="ORF">SAMN05421743_10789</name>
</gene>
<feature type="transmembrane region" description="Helical" evidence="6">
    <location>
        <begin position="71"/>
        <end position="92"/>
    </location>
</feature>
<dbReference type="InterPro" id="IPR009051">
    <property type="entry name" value="Helical_ferredxn"/>
</dbReference>
<dbReference type="Gene3D" id="1.10.1060.10">
    <property type="entry name" value="Alpha-helical ferredoxin"/>
    <property type="match status" value="1"/>
</dbReference>
<keyword evidence="9" id="KW-1185">Reference proteome</keyword>
<proteinExistence type="predicted"/>
<dbReference type="PANTHER" id="PTHR43255:SF1">
    <property type="entry name" value="IRON-SULFUR-BINDING OXIDOREDUCTASE FADF-RELATED"/>
    <property type="match status" value="1"/>
</dbReference>
<feature type="domain" description="4Fe-4S ferredoxin-type" evidence="7">
    <location>
        <begin position="273"/>
        <end position="303"/>
    </location>
</feature>
<reference evidence="8 9" key="1">
    <citation type="submission" date="2016-10" db="EMBL/GenBank/DDBJ databases">
        <authorList>
            <person name="de Groot N.N."/>
        </authorList>
    </citation>
    <scope>NUCLEOTIDE SEQUENCE [LARGE SCALE GENOMIC DNA]</scope>
    <source>
        <strain evidence="8 9">CCM7597</strain>
    </source>
</reference>
<evidence type="ECO:0000256" key="4">
    <source>
        <dbReference type="ARBA" id="ARBA00023004"/>
    </source>
</evidence>
<evidence type="ECO:0000256" key="6">
    <source>
        <dbReference type="SAM" id="Phobius"/>
    </source>
</evidence>
<dbReference type="InterPro" id="IPR036197">
    <property type="entry name" value="NarG-like_sf"/>
</dbReference>
<sequence>MSTLLLLNWILFLGVTIYGFYLFVRVVMTRIAYIKLGKKFEFDGEIKERLKNIWIYVFGQKKLLKDKKSGIIHVMMFYGFILVQFGAIDFIWKGLAPDSHLPLGPFYPGFTFFQEFVTLMILVAVVWAFHRRYVEKLVRLKRGFKAGLVLLFIGALMLSVLIGNGMGLIWHGHEGAWTEPVATLIANAFGWMSPTAAAAVFFVMWWIHLLVLLSFLVYVPQSKHAHLLAAPVNVFLTRHTAPGKLSKIDFDVDDETAEEDVSFGVGKIEDFNQLQMIDFYACVECGRCTNVCPATGTGKMLSPMDLIIKLRDQLTEKGAAVTGKSPWVPAYAFSNTEGNQLAKMAQTQGSDEAAASVEAAQNHNLIGDVITEEELWACTTCRNCEDQCPVMNEHVDKIIDLRRYLVLTEGKMDPDAQRAMTNIERQGNPWGLSKKEREDWRDQEPDVRIPTVKEMKKEGEEFEYLFWVSSMGAYDNRSQKIALAFAKLMNEAGIKFATLGNKERNSGDTARRMGNEFLYQELVEKNIKEFEKNDVKKIITIDPHAYNTFKNEYPDFGFEAEVYHHTELLAEWLKDGRLKPVNEVNETITYHDSCYLGRYNEVYQPPREVLEMIPGVKLVEMKRNRENGMCCGAGGGMMWMEEKAGNRVNVARTEQALETSPTMISSGCPYCLTMLSDGTKAKEVEESVGTMDIAEILAKSIFEDKQEKSA</sequence>
<evidence type="ECO:0000259" key="7">
    <source>
        <dbReference type="PROSITE" id="PS51379"/>
    </source>
</evidence>
<dbReference type="PROSITE" id="PS00198">
    <property type="entry name" value="4FE4S_FER_1"/>
    <property type="match status" value="1"/>
</dbReference>
<feature type="transmembrane region" description="Helical" evidence="6">
    <location>
        <begin position="112"/>
        <end position="129"/>
    </location>
</feature>
<dbReference type="GO" id="GO:0046872">
    <property type="term" value="F:metal ion binding"/>
    <property type="evidence" value="ECO:0007669"/>
    <property type="project" value="UniProtKB-KW"/>
</dbReference>
<dbReference type="RefSeq" id="WP_093044871.1">
    <property type="nucleotide sequence ID" value="NZ_FNQR01000007.1"/>
</dbReference>
<evidence type="ECO:0000256" key="1">
    <source>
        <dbReference type="ARBA" id="ARBA00022485"/>
    </source>
</evidence>
<keyword evidence="5" id="KW-0411">Iron-sulfur</keyword>
<dbReference type="GO" id="GO:0016491">
    <property type="term" value="F:oxidoreductase activity"/>
    <property type="evidence" value="ECO:0007669"/>
    <property type="project" value="UniProtKB-KW"/>
</dbReference>
<dbReference type="InterPro" id="IPR051460">
    <property type="entry name" value="HdrC_iron-sulfur_subunit"/>
</dbReference>
<dbReference type="Pfam" id="PF13183">
    <property type="entry name" value="Fer4_8"/>
    <property type="match status" value="1"/>
</dbReference>
<dbReference type="GO" id="GO:0051539">
    <property type="term" value="F:4 iron, 4 sulfur cluster binding"/>
    <property type="evidence" value="ECO:0007669"/>
    <property type="project" value="UniProtKB-KW"/>
</dbReference>
<keyword evidence="6" id="KW-0812">Transmembrane</keyword>
<feature type="transmembrane region" description="Helical" evidence="6">
    <location>
        <begin position="191"/>
        <end position="219"/>
    </location>
</feature>
<evidence type="ECO:0000313" key="8">
    <source>
        <dbReference type="EMBL" id="SEA70781.1"/>
    </source>
</evidence>
<protein>
    <submittedName>
        <fullName evidence="8">Fe-S oxidoreductase</fullName>
    </submittedName>
</protein>
<keyword evidence="3" id="KW-0560">Oxidoreductase</keyword>
<keyword evidence="2" id="KW-0479">Metal-binding</keyword>
<evidence type="ECO:0000313" key="9">
    <source>
        <dbReference type="Proteomes" id="UP000198584"/>
    </source>
</evidence>
<dbReference type="PROSITE" id="PS51379">
    <property type="entry name" value="4FE4S_FER_2"/>
    <property type="match status" value="1"/>
</dbReference>
<feature type="transmembrane region" description="Helical" evidence="6">
    <location>
        <begin position="6"/>
        <end position="28"/>
    </location>
</feature>
<dbReference type="AlphaFoldDB" id="A0A1H4DDG6"/>
<dbReference type="PANTHER" id="PTHR43255">
    <property type="entry name" value="IRON-SULFUR-BINDING OXIDOREDUCTASE FADF-RELATED-RELATED"/>
    <property type="match status" value="1"/>
</dbReference>
<organism evidence="8 9">
    <name type="scientific">Thalassobacillus cyri</name>
    <dbReference type="NCBI Taxonomy" id="571932"/>
    <lineage>
        <taxon>Bacteria</taxon>
        <taxon>Bacillati</taxon>
        <taxon>Bacillota</taxon>
        <taxon>Bacilli</taxon>
        <taxon>Bacillales</taxon>
        <taxon>Bacillaceae</taxon>
        <taxon>Thalassobacillus</taxon>
    </lineage>
</organism>
<dbReference type="GO" id="GO:0005886">
    <property type="term" value="C:plasma membrane"/>
    <property type="evidence" value="ECO:0007669"/>
    <property type="project" value="TreeGrafter"/>
</dbReference>
<dbReference type="SUPFAM" id="SSF46548">
    <property type="entry name" value="alpha-helical ferredoxin"/>
    <property type="match status" value="1"/>
</dbReference>
<keyword evidence="1" id="KW-0004">4Fe-4S</keyword>
<dbReference type="Pfam" id="PF02754">
    <property type="entry name" value="CCG"/>
    <property type="match status" value="2"/>
</dbReference>
<name>A0A1H4DDG6_9BACI</name>